<dbReference type="RefSeq" id="WP_344452965.1">
    <property type="nucleotide sequence ID" value="NZ_BAAATZ010000020.1"/>
</dbReference>
<dbReference type="PROSITE" id="PS51257">
    <property type="entry name" value="PROKAR_LIPOPROTEIN"/>
    <property type="match status" value="1"/>
</dbReference>
<dbReference type="NCBIfam" id="TIGR00996">
    <property type="entry name" value="Mtu_fam_mce"/>
    <property type="match status" value="1"/>
</dbReference>
<dbReference type="InterPro" id="IPR024516">
    <property type="entry name" value="Mce_C"/>
</dbReference>
<feature type="region of interest" description="Disordered" evidence="1">
    <location>
        <begin position="333"/>
        <end position="353"/>
    </location>
</feature>
<evidence type="ECO:0000259" key="2">
    <source>
        <dbReference type="Pfam" id="PF02470"/>
    </source>
</evidence>
<evidence type="ECO:0000313" key="5">
    <source>
        <dbReference type="Proteomes" id="UP001501842"/>
    </source>
</evidence>
<dbReference type="EMBL" id="BAAATZ010000020">
    <property type="protein sequence ID" value="GAA2731794.1"/>
    <property type="molecule type" value="Genomic_DNA"/>
</dbReference>
<evidence type="ECO:0000313" key="4">
    <source>
        <dbReference type="EMBL" id="GAA2731794.1"/>
    </source>
</evidence>
<sequence>MKGKTRGTTRDPGKRLLAAALLVSTAGCGLPGIQDVTLPGGADLGEHPYTVHAEFANVLNLVPQAAVKVNDVPVGRVTGVALAPDGWTAKVSMVVNGEVKLPADARAHVEQSSLLGEKFIQLSAPPAGTGALADGAVIPVEHTNRDTEVEEVFGALSLLLNGGGLTQLRTITTELNKAMNGNEPAIKSMLGQVSELVSRLDGNKKAITDAIDGLNRLSLTLSQSKEKAGDVLDGLGPGLKVLADQRAALVRMLDALEDLSGIAVRTIDRGKKDMIEDLKALEPTLKRLADSGRDLPQSLQVLFTYPFTDAVLPAVKGDYLNSYLTVAAPEGTELIPPVGAEPEAEPEKPETQP</sequence>
<accession>A0ABN3UFE9</accession>
<dbReference type="Proteomes" id="UP001501842">
    <property type="component" value="Unassembled WGS sequence"/>
</dbReference>
<name>A0ABN3UFE9_9ACTN</name>
<dbReference type="InterPro" id="IPR005693">
    <property type="entry name" value="Mce"/>
</dbReference>
<dbReference type="InterPro" id="IPR052336">
    <property type="entry name" value="MlaD_Phospholipid_Transporter"/>
</dbReference>
<feature type="domain" description="Mce/MlaD" evidence="2">
    <location>
        <begin position="48"/>
        <end position="124"/>
    </location>
</feature>
<dbReference type="PANTHER" id="PTHR33371">
    <property type="entry name" value="INTERMEMBRANE PHOSPHOLIPID TRANSPORT SYSTEM BINDING PROTEIN MLAD-RELATED"/>
    <property type="match status" value="1"/>
</dbReference>
<dbReference type="Pfam" id="PF02470">
    <property type="entry name" value="MlaD"/>
    <property type="match status" value="1"/>
</dbReference>
<gene>
    <name evidence="4" type="ORF">GCM10010439_48120</name>
</gene>
<organism evidence="4 5">
    <name type="scientific">Actinocorallia aurantiaca</name>
    <dbReference type="NCBI Taxonomy" id="46204"/>
    <lineage>
        <taxon>Bacteria</taxon>
        <taxon>Bacillati</taxon>
        <taxon>Actinomycetota</taxon>
        <taxon>Actinomycetes</taxon>
        <taxon>Streptosporangiales</taxon>
        <taxon>Thermomonosporaceae</taxon>
        <taxon>Actinocorallia</taxon>
    </lineage>
</organism>
<dbReference type="Pfam" id="PF11887">
    <property type="entry name" value="Mce4_CUP1"/>
    <property type="match status" value="1"/>
</dbReference>
<keyword evidence="5" id="KW-1185">Reference proteome</keyword>
<feature type="domain" description="Mammalian cell entry C-terminal" evidence="3">
    <location>
        <begin position="131"/>
        <end position="299"/>
    </location>
</feature>
<evidence type="ECO:0000259" key="3">
    <source>
        <dbReference type="Pfam" id="PF11887"/>
    </source>
</evidence>
<dbReference type="PANTHER" id="PTHR33371:SF15">
    <property type="entry name" value="LIPOPROTEIN LPRN"/>
    <property type="match status" value="1"/>
</dbReference>
<proteinExistence type="predicted"/>
<evidence type="ECO:0000256" key="1">
    <source>
        <dbReference type="SAM" id="MobiDB-lite"/>
    </source>
</evidence>
<comment type="caution">
    <text evidence="4">The sequence shown here is derived from an EMBL/GenBank/DDBJ whole genome shotgun (WGS) entry which is preliminary data.</text>
</comment>
<protein>
    <submittedName>
        <fullName evidence="4">MCE family protein</fullName>
    </submittedName>
</protein>
<dbReference type="InterPro" id="IPR003399">
    <property type="entry name" value="Mce/MlaD"/>
</dbReference>
<reference evidence="4 5" key="1">
    <citation type="journal article" date="2019" name="Int. J. Syst. Evol. Microbiol.">
        <title>The Global Catalogue of Microorganisms (GCM) 10K type strain sequencing project: providing services to taxonomists for standard genome sequencing and annotation.</title>
        <authorList>
            <consortium name="The Broad Institute Genomics Platform"/>
            <consortium name="The Broad Institute Genome Sequencing Center for Infectious Disease"/>
            <person name="Wu L."/>
            <person name="Ma J."/>
        </authorList>
    </citation>
    <scope>NUCLEOTIDE SEQUENCE [LARGE SCALE GENOMIC DNA]</scope>
    <source>
        <strain evidence="4 5">JCM 8201</strain>
    </source>
</reference>